<reference evidence="3" key="1">
    <citation type="submission" date="2015-03" db="EMBL/GenBank/DDBJ databases">
        <authorList>
            <person name="Ferrari E."/>
            <person name="Walter M.C."/>
            <person name="Huptas C."/>
            <person name="Scherer S."/>
            <person name="Mueller-Herbst S."/>
        </authorList>
    </citation>
    <scope>NUCLEOTIDE SEQUENCE [LARGE SCALE GENOMIC DNA]</scope>
    <source>
        <strain evidence="3">LWP01</strain>
    </source>
</reference>
<dbReference type="PROSITE" id="PS50943">
    <property type="entry name" value="HTH_CROC1"/>
    <property type="match status" value="1"/>
</dbReference>
<dbReference type="RefSeq" id="WP_118907455.1">
    <property type="nucleotide sequence ID" value="NZ_CP011102.1"/>
</dbReference>
<dbReference type="SMART" id="SM00530">
    <property type="entry name" value="HTH_XRE"/>
    <property type="match status" value="1"/>
</dbReference>
<name>A0A1S7FSP1_9LIST</name>
<evidence type="ECO:0000313" key="3">
    <source>
        <dbReference type="Proteomes" id="UP000223060"/>
    </source>
</evidence>
<protein>
    <recommendedName>
        <fullName evidence="1">HTH cro/C1-type domain-containing protein</fullName>
    </recommendedName>
</protein>
<keyword evidence="3" id="KW-1185">Reference proteome</keyword>
<dbReference type="InterPro" id="IPR010982">
    <property type="entry name" value="Lambda_DNA-bd_dom_sf"/>
</dbReference>
<organism evidence="2 3">
    <name type="scientific">Listeria weihenstephanensis</name>
    <dbReference type="NCBI Taxonomy" id="1006155"/>
    <lineage>
        <taxon>Bacteria</taxon>
        <taxon>Bacillati</taxon>
        <taxon>Bacillota</taxon>
        <taxon>Bacilli</taxon>
        <taxon>Bacillales</taxon>
        <taxon>Listeriaceae</taxon>
        <taxon>Listeria</taxon>
    </lineage>
</organism>
<accession>A0A1S7FSP1</accession>
<dbReference type="AlphaFoldDB" id="A0A1S7FSP1"/>
<gene>
    <name evidence="2" type="ORF">UE46_05080</name>
</gene>
<dbReference type="GO" id="GO:0003677">
    <property type="term" value="F:DNA binding"/>
    <property type="evidence" value="ECO:0007669"/>
    <property type="project" value="InterPro"/>
</dbReference>
<dbReference type="SUPFAM" id="SSF47413">
    <property type="entry name" value="lambda repressor-like DNA-binding domains"/>
    <property type="match status" value="1"/>
</dbReference>
<dbReference type="InterPro" id="IPR001387">
    <property type="entry name" value="Cro/C1-type_HTH"/>
</dbReference>
<feature type="domain" description="HTH cro/C1-type" evidence="1">
    <location>
        <begin position="10"/>
        <end position="69"/>
    </location>
</feature>
<dbReference type="EMBL" id="CP011102">
    <property type="protein sequence ID" value="AQY50461.1"/>
    <property type="molecule type" value="Genomic_DNA"/>
</dbReference>
<dbReference type="Gene3D" id="1.10.260.40">
    <property type="entry name" value="lambda repressor-like DNA-binding domains"/>
    <property type="match status" value="1"/>
</dbReference>
<proteinExistence type="predicted"/>
<evidence type="ECO:0000259" key="1">
    <source>
        <dbReference type="PROSITE" id="PS50943"/>
    </source>
</evidence>
<dbReference type="Proteomes" id="UP000223060">
    <property type="component" value="Chromosome"/>
</dbReference>
<evidence type="ECO:0000313" key="2">
    <source>
        <dbReference type="EMBL" id="AQY50461.1"/>
    </source>
</evidence>
<dbReference type="Pfam" id="PF01381">
    <property type="entry name" value="HTH_3"/>
    <property type="match status" value="1"/>
</dbReference>
<sequence>MTELGAELFKVRKSLGLSLREAGKKIDLSHNYIRKLEKGFDPQTKKDVKPSVETLKRIAMGYDIDFDRLMQLANFTLPSVEDDAPLIKVPIYKNIVDMRLSAVTSDFRMYKQDTVSKNAMLLEVSDSTLNTFKAISLLLLEPFQGVLNNELALFIIDNKMIIGCMHMDNDGKQIIQRIDSKNEQIIYQDKLEIWRIVEIIHLVGQGESKGI</sequence>
<dbReference type="CDD" id="cd00093">
    <property type="entry name" value="HTH_XRE"/>
    <property type="match status" value="1"/>
</dbReference>
<dbReference type="KEGG" id="lwi:UE46_05080"/>